<protein>
    <submittedName>
        <fullName evidence="1">Ribosomal biogenesis protein LAS1L</fullName>
    </submittedName>
</protein>
<dbReference type="GO" id="GO:0004519">
    <property type="term" value="F:endonuclease activity"/>
    <property type="evidence" value="ECO:0007669"/>
    <property type="project" value="InterPro"/>
</dbReference>
<accession>A0A310SWK1</accession>
<dbReference type="OrthoDB" id="10263222at2759"/>
<reference evidence="1 2" key="1">
    <citation type="submission" date="2015-07" db="EMBL/GenBank/DDBJ databases">
        <title>The genome of Eufriesea mexicana.</title>
        <authorList>
            <person name="Pan H."/>
            <person name="Kapheim K."/>
        </authorList>
    </citation>
    <scope>NUCLEOTIDE SEQUENCE [LARGE SCALE GENOMIC DNA]</scope>
    <source>
        <strain evidence="1">0111107269</strain>
        <tissue evidence="1">Whole body</tissue>
    </source>
</reference>
<evidence type="ECO:0000313" key="1">
    <source>
        <dbReference type="EMBL" id="OAD62193.1"/>
    </source>
</evidence>
<dbReference type="Pfam" id="PF04031">
    <property type="entry name" value="Las1"/>
    <property type="match status" value="1"/>
</dbReference>
<dbReference type="AlphaFoldDB" id="A0A310SWK1"/>
<proteinExistence type="predicted"/>
<dbReference type="GO" id="GO:0090730">
    <property type="term" value="C:Las1 complex"/>
    <property type="evidence" value="ECO:0007669"/>
    <property type="project" value="InterPro"/>
</dbReference>
<evidence type="ECO:0000313" key="2">
    <source>
        <dbReference type="Proteomes" id="UP000250275"/>
    </source>
</evidence>
<name>A0A310SWK1_9HYME</name>
<dbReference type="PANTHER" id="PTHR15002">
    <property type="entry name" value="RIBOSOMAL BIOGENESIS PROTEIN LAS1L"/>
    <property type="match status" value="1"/>
</dbReference>
<dbReference type="Proteomes" id="UP000250275">
    <property type="component" value="Unassembled WGS sequence"/>
</dbReference>
<keyword evidence="2" id="KW-1185">Reference proteome</keyword>
<organism evidence="1 2">
    <name type="scientific">Eufriesea mexicana</name>
    <dbReference type="NCBI Taxonomy" id="516756"/>
    <lineage>
        <taxon>Eukaryota</taxon>
        <taxon>Metazoa</taxon>
        <taxon>Ecdysozoa</taxon>
        <taxon>Arthropoda</taxon>
        <taxon>Hexapoda</taxon>
        <taxon>Insecta</taxon>
        <taxon>Pterygota</taxon>
        <taxon>Neoptera</taxon>
        <taxon>Endopterygota</taxon>
        <taxon>Hymenoptera</taxon>
        <taxon>Apocrita</taxon>
        <taxon>Aculeata</taxon>
        <taxon>Apoidea</taxon>
        <taxon>Anthophila</taxon>
        <taxon>Apidae</taxon>
        <taxon>Eufriesea</taxon>
    </lineage>
</organism>
<sequence length="648" mass="75774">MASMALSMGQEGVKQVPWFSLAEWFQVYKQIYSNDIDEQMKGYETLLVWKARIPKLPIGIDCTLSIMQVCIRDREWTPKINSGELPLSYENDLCLMYSTTIMRLLNYISNVGHTKQTSLFQIAQQLNIPKWIVNLRHDTAHSHELPSIGVLKIAVNILLTWLHEEYWVAEAKKIEKCLITEESMKEVQETEEVQDFSDLIELWTSVSLYIHAGYHLVSGVPDSQLKETLQDLRSYAISLLEKNSEDVESDKDNYVEAVSDDIKKDKKYTLETARIVLLSEISRYLNKKIIPNKKDIVCNTLFNSEAFLPNKDVLSIFTQNESSESKLEKDVLPLDMVNFWKDIIFLLYEKDLMETLIVKLLELIDNEEVKKEKRLLASLWLSSISYSFLKLDNAHIISRLLEYQLERTRKNLSPKVFELKVKEETDRIYPHLKCVLWFNISDTVLPCLTDIKFISKLISNVNEFSVKFIVPMLELISPKIDKESKQLLLNLMNVYVIAIVDKNDKNSYEYEKTFTLKDLQPDEYPLGTENNQNELENKTSFLVDQKIRNNYWNFAVTTCNWRECPIGLLPWQNDTLEFIKPFNMVVQKYDISVLESEIVPGIIDKKDLKMQSQINWDNVLRKKKRLKRKRERRSTDVIMNKALEAVKK</sequence>
<dbReference type="EMBL" id="KQ759883">
    <property type="protein sequence ID" value="OAD62193.1"/>
    <property type="molecule type" value="Genomic_DNA"/>
</dbReference>
<dbReference type="PANTHER" id="PTHR15002:SF0">
    <property type="entry name" value="RIBOSOMAL BIOGENESIS PROTEIN LAS1L"/>
    <property type="match status" value="1"/>
</dbReference>
<dbReference type="GO" id="GO:0000470">
    <property type="term" value="P:maturation of LSU-rRNA"/>
    <property type="evidence" value="ECO:0007669"/>
    <property type="project" value="TreeGrafter"/>
</dbReference>
<dbReference type="GO" id="GO:0000460">
    <property type="term" value="P:maturation of 5.8S rRNA"/>
    <property type="evidence" value="ECO:0007669"/>
    <property type="project" value="TreeGrafter"/>
</dbReference>
<dbReference type="GO" id="GO:0030687">
    <property type="term" value="C:preribosome, large subunit precursor"/>
    <property type="evidence" value="ECO:0007669"/>
    <property type="project" value="TreeGrafter"/>
</dbReference>
<gene>
    <name evidence="1" type="ORF">WN48_07447</name>
</gene>
<dbReference type="InterPro" id="IPR007174">
    <property type="entry name" value="Las1"/>
</dbReference>